<dbReference type="EMBL" id="JASCZI010030783">
    <property type="protein sequence ID" value="MED6124786.1"/>
    <property type="molecule type" value="Genomic_DNA"/>
</dbReference>
<sequence length="69" mass="7424">MAQQEEGWPLGLRLLNARIGMVRNNNGDFSGSVSFTTILTSSTTTTPSIDSSSDLDTQEVSNNFLSANK</sequence>
<gene>
    <name evidence="2" type="ORF">PIB30_062221</name>
</gene>
<proteinExistence type="predicted"/>
<organism evidence="2 3">
    <name type="scientific">Stylosanthes scabra</name>
    <dbReference type="NCBI Taxonomy" id="79078"/>
    <lineage>
        <taxon>Eukaryota</taxon>
        <taxon>Viridiplantae</taxon>
        <taxon>Streptophyta</taxon>
        <taxon>Embryophyta</taxon>
        <taxon>Tracheophyta</taxon>
        <taxon>Spermatophyta</taxon>
        <taxon>Magnoliopsida</taxon>
        <taxon>eudicotyledons</taxon>
        <taxon>Gunneridae</taxon>
        <taxon>Pentapetalae</taxon>
        <taxon>rosids</taxon>
        <taxon>fabids</taxon>
        <taxon>Fabales</taxon>
        <taxon>Fabaceae</taxon>
        <taxon>Papilionoideae</taxon>
        <taxon>50 kb inversion clade</taxon>
        <taxon>dalbergioids sensu lato</taxon>
        <taxon>Dalbergieae</taxon>
        <taxon>Pterocarpus clade</taxon>
        <taxon>Stylosanthes</taxon>
    </lineage>
</organism>
<evidence type="ECO:0000313" key="2">
    <source>
        <dbReference type="EMBL" id="MED6124786.1"/>
    </source>
</evidence>
<evidence type="ECO:0000313" key="3">
    <source>
        <dbReference type="Proteomes" id="UP001341840"/>
    </source>
</evidence>
<dbReference type="Proteomes" id="UP001341840">
    <property type="component" value="Unassembled WGS sequence"/>
</dbReference>
<feature type="compositionally biased region" description="Low complexity" evidence="1">
    <location>
        <begin position="42"/>
        <end position="55"/>
    </location>
</feature>
<keyword evidence="3" id="KW-1185">Reference proteome</keyword>
<accession>A0ABU6RLW4</accession>
<dbReference type="InterPro" id="IPR040344">
    <property type="entry name" value="At3g17950-like"/>
</dbReference>
<evidence type="ECO:0000256" key="1">
    <source>
        <dbReference type="SAM" id="MobiDB-lite"/>
    </source>
</evidence>
<comment type="caution">
    <text evidence="2">The sequence shown here is derived from an EMBL/GenBank/DDBJ whole genome shotgun (WGS) entry which is preliminary data.</text>
</comment>
<dbReference type="PANTHER" id="PTHR33544:SF3">
    <property type="entry name" value="60S RIBOSOMAL PROTEIN L36"/>
    <property type="match status" value="1"/>
</dbReference>
<protein>
    <submittedName>
        <fullName evidence="2">Uncharacterized protein</fullName>
    </submittedName>
</protein>
<feature type="region of interest" description="Disordered" evidence="1">
    <location>
        <begin position="42"/>
        <end position="69"/>
    </location>
</feature>
<name>A0ABU6RLW4_9FABA</name>
<feature type="compositionally biased region" description="Polar residues" evidence="1">
    <location>
        <begin position="58"/>
        <end position="69"/>
    </location>
</feature>
<reference evidence="2 3" key="1">
    <citation type="journal article" date="2023" name="Plants (Basel)">
        <title>Bridging the Gap: Combining Genomics and Transcriptomics Approaches to Understand Stylosanthes scabra, an Orphan Legume from the Brazilian Caatinga.</title>
        <authorList>
            <person name="Ferreira-Neto J.R.C."/>
            <person name="da Silva M.D."/>
            <person name="Binneck E."/>
            <person name="de Melo N.F."/>
            <person name="da Silva R.H."/>
            <person name="de Melo A.L.T.M."/>
            <person name="Pandolfi V."/>
            <person name="Bustamante F.O."/>
            <person name="Brasileiro-Vidal A.C."/>
            <person name="Benko-Iseppon A.M."/>
        </authorList>
    </citation>
    <scope>NUCLEOTIDE SEQUENCE [LARGE SCALE GENOMIC DNA]</scope>
    <source>
        <tissue evidence="2">Leaves</tissue>
    </source>
</reference>
<dbReference type="PANTHER" id="PTHR33544">
    <property type="entry name" value="DUF4005 DOMAIN-CONTAINING PROTEIN-RELATED"/>
    <property type="match status" value="1"/>
</dbReference>